<dbReference type="HOGENOM" id="CLU_005391_0_1_9"/>
<protein>
    <submittedName>
        <fullName evidence="6">NAD-dependent aldehyde dehydrogenase</fullName>
    </submittedName>
</protein>
<dbReference type="InterPro" id="IPR029510">
    <property type="entry name" value="Ald_DH_CS_GLU"/>
</dbReference>
<dbReference type="OrthoDB" id="9762913at2"/>
<evidence type="ECO:0000313" key="7">
    <source>
        <dbReference type="Proteomes" id="UP000005262"/>
    </source>
</evidence>
<dbReference type="EMBL" id="CP003629">
    <property type="protein sequence ID" value="AFQ45223.1"/>
    <property type="molecule type" value="Genomic_DNA"/>
</dbReference>
<keyword evidence="7" id="KW-1185">Reference proteome</keyword>
<evidence type="ECO:0000256" key="4">
    <source>
        <dbReference type="RuleBase" id="RU003345"/>
    </source>
</evidence>
<reference evidence="7" key="2">
    <citation type="submission" date="2012-08" db="EMBL/GenBank/DDBJ databases">
        <title>Finished genome of Desulfosporosinus meridiei DSM 13257.</title>
        <authorList>
            <person name="Huntemann M."/>
            <person name="Wei C.-L."/>
            <person name="Han J."/>
            <person name="Detter J.C."/>
            <person name="Han C."/>
            <person name="Davenport K."/>
            <person name="Daligault H."/>
            <person name="Erkkila T."/>
            <person name="Gu W."/>
            <person name="Munk A.C.C."/>
            <person name="Teshima H."/>
            <person name="Xu Y."/>
            <person name="Chain P."/>
            <person name="Tapia R."/>
            <person name="Chen A."/>
            <person name="Krypides N."/>
            <person name="Mavromatis K."/>
            <person name="Markowitz V."/>
            <person name="Szeto E."/>
            <person name="Ivanova N."/>
            <person name="Mikhailova N."/>
            <person name="Ovchinnikova G."/>
            <person name="Pagani I."/>
            <person name="Pati A."/>
            <person name="Goodwin L."/>
            <person name="Peters L."/>
            <person name="Pitluck S."/>
            <person name="Woyke T."/>
            <person name="Pester M."/>
            <person name="Spring S."/>
            <person name="Ollivier B."/>
            <person name="Rattei T."/>
            <person name="Klenk H.-P."/>
            <person name="Wagner M."/>
            <person name="Loy A."/>
        </authorList>
    </citation>
    <scope>NUCLEOTIDE SEQUENCE [LARGE SCALE GENOMIC DNA]</scope>
    <source>
        <strain evidence="7">ATCC BAA-275 / DSM 13257 / NCIMB 13706 / S10</strain>
    </source>
</reference>
<reference evidence="6 7" key="1">
    <citation type="journal article" date="2012" name="J. Bacteriol.">
        <title>Complete genome sequences of Desulfosporosinus orientis DSM765T, Desulfosporosinus youngiae DSM17734T, Desulfosporosinus meridiei DSM13257T, and Desulfosporosinus acidiphilus DSM22704T.</title>
        <authorList>
            <person name="Pester M."/>
            <person name="Brambilla E."/>
            <person name="Alazard D."/>
            <person name="Rattei T."/>
            <person name="Weinmaier T."/>
            <person name="Han J."/>
            <person name="Lucas S."/>
            <person name="Lapidus A."/>
            <person name="Cheng J.F."/>
            <person name="Goodwin L."/>
            <person name="Pitluck S."/>
            <person name="Peters L."/>
            <person name="Ovchinnikova G."/>
            <person name="Teshima H."/>
            <person name="Detter J.C."/>
            <person name="Han C.S."/>
            <person name="Tapia R."/>
            <person name="Land M.L."/>
            <person name="Hauser L."/>
            <person name="Kyrpides N.C."/>
            <person name="Ivanova N.N."/>
            <person name="Pagani I."/>
            <person name="Huntmann M."/>
            <person name="Wei C.L."/>
            <person name="Davenport K.W."/>
            <person name="Daligault H."/>
            <person name="Chain P.S."/>
            <person name="Chen A."/>
            <person name="Mavromatis K."/>
            <person name="Markowitz V."/>
            <person name="Szeto E."/>
            <person name="Mikhailova N."/>
            <person name="Pati A."/>
            <person name="Wagner M."/>
            <person name="Woyke T."/>
            <person name="Ollivier B."/>
            <person name="Klenk H.P."/>
            <person name="Spring S."/>
            <person name="Loy A."/>
        </authorList>
    </citation>
    <scope>NUCLEOTIDE SEQUENCE [LARGE SCALE GENOMIC DNA]</scope>
    <source>
        <strain evidence="7">ATCC BAA-275 / DSM 13257 / NCIMB 13706 / S10</strain>
    </source>
</reference>
<dbReference type="SUPFAM" id="SSF53720">
    <property type="entry name" value="ALDH-like"/>
    <property type="match status" value="1"/>
</dbReference>
<dbReference type="InterPro" id="IPR016162">
    <property type="entry name" value="Ald_DH_N"/>
</dbReference>
<dbReference type="STRING" id="768704.Desmer_3357"/>
<evidence type="ECO:0000256" key="1">
    <source>
        <dbReference type="ARBA" id="ARBA00009986"/>
    </source>
</evidence>
<dbReference type="RefSeq" id="WP_014904132.1">
    <property type="nucleotide sequence ID" value="NC_018515.1"/>
</dbReference>
<dbReference type="eggNOG" id="COG1012">
    <property type="taxonomic scope" value="Bacteria"/>
</dbReference>
<evidence type="ECO:0000259" key="5">
    <source>
        <dbReference type="Pfam" id="PF00171"/>
    </source>
</evidence>
<sequence length="499" mass="54365">MELLSKEEYQKIAQGIQYPTKAFIDGEKVESVSGKIFSTENPATGEKLTEITACNEEDVDLAVRAARRAFNDKSWSGLAPVQRKKVLQTLSELILEHKDELAVLESLDSGRPISDIAPSDVYETAECFAWHGEAADKLEDQVTASPPDIVSMIVREPIGVVGAVLPWNFPMLMAAWKLGPILAAGNSVVVKPSKLTTMTMLRIAELAQEAGIPAGVLNVVTGSGALVGEAIALHPDVNLITFTGSTAVGRTLLEYSGKSNLKRVLLELGGKNPCIVMPNITDLEAAAEEIAQAAFWNMGENCSANSRLIVHKDIKDELLKAVIEKTKAWTVGDPLDPQFRLGSMIEKSHMEKVLEYIETSKAEGADLVYGGRQILQETGGYFIEPTIFDNVTAGMTIAKEEVFGPVLAVMTFSNEEEAIEMANDTEYGLHASIWSKDVNEVHRLSRGIQAGTISVNCFSEGDMGTPFGGFKQSGFIGRDKSLWASRQYTEMKTIWMKIC</sequence>
<dbReference type="InterPro" id="IPR016161">
    <property type="entry name" value="Ald_DH/histidinol_DH"/>
</dbReference>
<dbReference type="PROSITE" id="PS00070">
    <property type="entry name" value="ALDEHYDE_DEHYDR_CYS"/>
    <property type="match status" value="1"/>
</dbReference>
<evidence type="ECO:0000313" key="6">
    <source>
        <dbReference type="EMBL" id="AFQ45223.1"/>
    </source>
</evidence>
<dbReference type="PANTHER" id="PTHR11699">
    <property type="entry name" value="ALDEHYDE DEHYDROGENASE-RELATED"/>
    <property type="match status" value="1"/>
</dbReference>
<feature type="active site" evidence="3">
    <location>
        <position position="267"/>
    </location>
</feature>
<dbReference type="GO" id="GO:0016620">
    <property type="term" value="F:oxidoreductase activity, acting on the aldehyde or oxo group of donors, NAD or NADP as acceptor"/>
    <property type="evidence" value="ECO:0007669"/>
    <property type="project" value="InterPro"/>
</dbReference>
<proteinExistence type="inferred from homology"/>
<keyword evidence="2 4" id="KW-0560">Oxidoreductase</keyword>
<feature type="domain" description="Aldehyde dehydrogenase" evidence="5">
    <location>
        <begin position="31"/>
        <end position="494"/>
    </location>
</feature>
<dbReference type="Proteomes" id="UP000005262">
    <property type="component" value="Chromosome"/>
</dbReference>
<dbReference type="Gene3D" id="3.40.605.10">
    <property type="entry name" value="Aldehyde Dehydrogenase, Chain A, domain 1"/>
    <property type="match status" value="1"/>
</dbReference>
<gene>
    <name evidence="6" type="ordered locus">Desmer_3357</name>
</gene>
<evidence type="ECO:0000256" key="2">
    <source>
        <dbReference type="ARBA" id="ARBA00023002"/>
    </source>
</evidence>
<dbReference type="InterPro" id="IPR015590">
    <property type="entry name" value="Aldehyde_DH_dom"/>
</dbReference>
<dbReference type="Gene3D" id="3.40.309.10">
    <property type="entry name" value="Aldehyde Dehydrogenase, Chain A, domain 2"/>
    <property type="match status" value="1"/>
</dbReference>
<dbReference type="FunFam" id="3.40.309.10:FF:000012">
    <property type="entry name" value="Betaine aldehyde dehydrogenase"/>
    <property type="match status" value="1"/>
</dbReference>
<dbReference type="CDD" id="cd07112">
    <property type="entry name" value="ALDH_GABALDH-PuuC"/>
    <property type="match status" value="1"/>
</dbReference>
<accession>J7J1N0</accession>
<dbReference type="InterPro" id="IPR016160">
    <property type="entry name" value="Ald_DH_CS_CYS"/>
</dbReference>
<name>J7J1N0_DESMD</name>
<dbReference type="FunFam" id="3.40.605.10:FF:000001">
    <property type="entry name" value="Aldehyde dehydrogenase 1"/>
    <property type="match status" value="1"/>
</dbReference>
<dbReference type="AlphaFoldDB" id="J7J1N0"/>
<evidence type="ECO:0000256" key="3">
    <source>
        <dbReference type="PROSITE-ProRule" id="PRU10007"/>
    </source>
</evidence>
<dbReference type="KEGG" id="dmi:Desmer_3357"/>
<comment type="similarity">
    <text evidence="1 4">Belongs to the aldehyde dehydrogenase family.</text>
</comment>
<dbReference type="PROSITE" id="PS00687">
    <property type="entry name" value="ALDEHYDE_DEHYDR_GLU"/>
    <property type="match status" value="1"/>
</dbReference>
<dbReference type="InterPro" id="IPR016163">
    <property type="entry name" value="Ald_DH_C"/>
</dbReference>
<dbReference type="Pfam" id="PF00171">
    <property type="entry name" value="Aldedh"/>
    <property type="match status" value="1"/>
</dbReference>
<organism evidence="6 7">
    <name type="scientific">Desulfosporosinus meridiei (strain ATCC BAA-275 / DSM 13257 / KCTC 12902 / NCIMB 13706 / S10)</name>
    <dbReference type="NCBI Taxonomy" id="768704"/>
    <lineage>
        <taxon>Bacteria</taxon>
        <taxon>Bacillati</taxon>
        <taxon>Bacillota</taxon>
        <taxon>Clostridia</taxon>
        <taxon>Eubacteriales</taxon>
        <taxon>Desulfitobacteriaceae</taxon>
        <taxon>Desulfosporosinus</taxon>
    </lineage>
</organism>